<keyword evidence="2" id="KW-1185">Reference proteome</keyword>
<dbReference type="EMBL" id="BPLQ01007478">
    <property type="protein sequence ID" value="GIY30357.1"/>
    <property type="molecule type" value="Genomic_DNA"/>
</dbReference>
<accession>A0AAV4SD93</accession>
<evidence type="ECO:0000313" key="2">
    <source>
        <dbReference type="Proteomes" id="UP001054837"/>
    </source>
</evidence>
<dbReference type="Proteomes" id="UP001054837">
    <property type="component" value="Unassembled WGS sequence"/>
</dbReference>
<proteinExistence type="predicted"/>
<organism evidence="1 2">
    <name type="scientific">Caerostris darwini</name>
    <dbReference type="NCBI Taxonomy" id="1538125"/>
    <lineage>
        <taxon>Eukaryota</taxon>
        <taxon>Metazoa</taxon>
        <taxon>Ecdysozoa</taxon>
        <taxon>Arthropoda</taxon>
        <taxon>Chelicerata</taxon>
        <taxon>Arachnida</taxon>
        <taxon>Araneae</taxon>
        <taxon>Araneomorphae</taxon>
        <taxon>Entelegynae</taxon>
        <taxon>Araneoidea</taxon>
        <taxon>Araneidae</taxon>
        <taxon>Caerostris</taxon>
    </lineage>
</organism>
<comment type="caution">
    <text evidence="1">The sequence shown here is derived from an EMBL/GenBank/DDBJ whole genome shotgun (WGS) entry which is preliminary data.</text>
</comment>
<name>A0AAV4SD93_9ARAC</name>
<dbReference type="AlphaFoldDB" id="A0AAV4SD93"/>
<sequence length="94" mass="10678">MHSCDGFCLRLRWNSVPKCWLLKRPVRNVQLFKTTLSSKERVQLFRASELGESISIARSAQKCRLIRRSVSPIKCKLGGNKNESVPSLAYLPTS</sequence>
<protein>
    <submittedName>
        <fullName evidence="1">Uncharacterized protein</fullName>
    </submittedName>
</protein>
<evidence type="ECO:0000313" key="1">
    <source>
        <dbReference type="EMBL" id="GIY30357.1"/>
    </source>
</evidence>
<gene>
    <name evidence="1" type="ORF">CDAR_126091</name>
</gene>
<reference evidence="1 2" key="1">
    <citation type="submission" date="2021-06" db="EMBL/GenBank/DDBJ databases">
        <title>Caerostris darwini draft genome.</title>
        <authorList>
            <person name="Kono N."/>
            <person name="Arakawa K."/>
        </authorList>
    </citation>
    <scope>NUCLEOTIDE SEQUENCE [LARGE SCALE GENOMIC DNA]</scope>
</reference>